<dbReference type="Gene3D" id="6.10.250.660">
    <property type="match status" value="1"/>
</dbReference>
<feature type="coiled-coil region" evidence="7">
    <location>
        <begin position="119"/>
        <end position="160"/>
    </location>
</feature>
<comment type="caution">
    <text evidence="8">The sequence shown here is derived from an EMBL/GenBank/DDBJ whole genome shotgun (WGS) entry which is preliminary data.</text>
</comment>
<accession>A0AAP2DA17</accession>
<reference evidence="8 9" key="1">
    <citation type="submission" date="2021-05" db="EMBL/GenBank/DDBJ databases">
        <title>A Polyphasic approach of four new species of the genus Ohtaekwangia: Ohtaekwangia histidinii sp. nov., Ohtaekwangia cretensis sp. nov., Ohtaekwangia indiensis sp. nov., Ohtaekwangia reichenbachii sp. nov. from diverse environment.</title>
        <authorList>
            <person name="Octaviana S."/>
        </authorList>
    </citation>
    <scope>NUCLEOTIDE SEQUENCE [LARGE SCALE GENOMIC DNA]</scope>
    <source>
        <strain evidence="8 9">PWU37</strain>
    </source>
</reference>
<sequence>MRVTPLEIRQKTFEKNFRGYQIDEVNGFLQTLSQEWERIQDDNKELRIKLEATEREVNKLREVESSLYKTLKTAEDTGANVIEQARLAADLHMKETQMKADAIMHEAKTKAKDTIEESDQRAKEIVAEMEERLKMLVENYKKLESSREDLLADLKRLGNETLERVERAKNHTKEFDADQHLVTARREARKIAFPNNYSEKILRPEPVAAITHIHAEQMMSTQHIVQLVEKDIVVESQPVPVLVEATPVAVAAPAKKVLKSFFDEIA</sequence>
<dbReference type="InterPro" id="IPR007793">
    <property type="entry name" value="DivIVA_fam"/>
</dbReference>
<evidence type="ECO:0000256" key="7">
    <source>
        <dbReference type="SAM" id="Coils"/>
    </source>
</evidence>
<proteinExistence type="inferred from homology"/>
<feature type="coiled-coil region" evidence="7">
    <location>
        <begin position="29"/>
        <end position="63"/>
    </location>
</feature>
<dbReference type="PANTHER" id="PTHR35794:SF2">
    <property type="entry name" value="CELL DIVISION PROTEIN DIVIVA"/>
    <property type="match status" value="1"/>
</dbReference>
<dbReference type="NCBIfam" id="TIGR03544">
    <property type="entry name" value="DivI1A_domain"/>
    <property type="match status" value="1"/>
</dbReference>
<dbReference type="Pfam" id="PF05103">
    <property type="entry name" value="DivIVA"/>
    <property type="match status" value="1"/>
</dbReference>
<dbReference type="PANTHER" id="PTHR35794">
    <property type="entry name" value="CELL DIVISION PROTEIN DIVIVA"/>
    <property type="match status" value="1"/>
</dbReference>
<dbReference type="EMBL" id="JAHESC010000023">
    <property type="protein sequence ID" value="MBT1688198.1"/>
    <property type="molecule type" value="Genomic_DNA"/>
</dbReference>
<dbReference type="Proteomes" id="UP001319180">
    <property type="component" value="Unassembled WGS sequence"/>
</dbReference>
<comment type="similarity">
    <text evidence="2">Belongs to the DivIVA family.</text>
</comment>
<keyword evidence="4" id="KW-0132">Cell division</keyword>
<evidence type="ECO:0000256" key="5">
    <source>
        <dbReference type="ARBA" id="ARBA00023054"/>
    </source>
</evidence>
<keyword evidence="6" id="KW-0131">Cell cycle</keyword>
<dbReference type="AlphaFoldDB" id="A0AAP2DA17"/>
<protein>
    <submittedName>
        <fullName evidence="8">DivIVA domain-containing protein</fullName>
    </submittedName>
</protein>
<organism evidence="8 9">
    <name type="scientific">Dawidia soli</name>
    <dbReference type="NCBI Taxonomy" id="2782352"/>
    <lineage>
        <taxon>Bacteria</taxon>
        <taxon>Pseudomonadati</taxon>
        <taxon>Bacteroidota</taxon>
        <taxon>Cytophagia</taxon>
        <taxon>Cytophagales</taxon>
        <taxon>Chryseotaleaceae</taxon>
        <taxon>Dawidia</taxon>
    </lineage>
</organism>
<keyword evidence="3" id="KW-0963">Cytoplasm</keyword>
<dbReference type="GO" id="GO:0005737">
    <property type="term" value="C:cytoplasm"/>
    <property type="evidence" value="ECO:0007669"/>
    <property type="project" value="UniProtKB-SubCell"/>
</dbReference>
<name>A0AAP2DA17_9BACT</name>
<evidence type="ECO:0000256" key="4">
    <source>
        <dbReference type="ARBA" id="ARBA00022618"/>
    </source>
</evidence>
<dbReference type="GO" id="GO:0051301">
    <property type="term" value="P:cell division"/>
    <property type="evidence" value="ECO:0007669"/>
    <property type="project" value="UniProtKB-KW"/>
</dbReference>
<evidence type="ECO:0000313" key="9">
    <source>
        <dbReference type="Proteomes" id="UP001319180"/>
    </source>
</evidence>
<keyword evidence="9" id="KW-1185">Reference proteome</keyword>
<keyword evidence="5 7" id="KW-0175">Coiled coil</keyword>
<evidence type="ECO:0000256" key="2">
    <source>
        <dbReference type="ARBA" id="ARBA00009008"/>
    </source>
</evidence>
<dbReference type="InterPro" id="IPR019933">
    <property type="entry name" value="DivIVA_domain"/>
</dbReference>
<evidence type="ECO:0000313" key="8">
    <source>
        <dbReference type="EMBL" id="MBT1688198.1"/>
    </source>
</evidence>
<evidence type="ECO:0000256" key="1">
    <source>
        <dbReference type="ARBA" id="ARBA00004496"/>
    </source>
</evidence>
<evidence type="ECO:0000256" key="3">
    <source>
        <dbReference type="ARBA" id="ARBA00022490"/>
    </source>
</evidence>
<gene>
    <name evidence="8" type="ORF">KK078_16625</name>
</gene>
<evidence type="ECO:0000256" key="6">
    <source>
        <dbReference type="ARBA" id="ARBA00023306"/>
    </source>
</evidence>
<dbReference type="RefSeq" id="WP_254091425.1">
    <property type="nucleotide sequence ID" value="NZ_JAHESC010000023.1"/>
</dbReference>
<comment type="subcellular location">
    <subcellularLocation>
        <location evidence="1">Cytoplasm</location>
    </subcellularLocation>
</comment>